<comment type="caution">
    <text evidence="1">The sequence shown here is derived from an EMBL/GenBank/DDBJ whole genome shotgun (WGS) entry which is preliminary data.</text>
</comment>
<keyword evidence="2" id="KW-1185">Reference proteome</keyword>
<accession>A0ACC0CXJ3</accession>
<organism evidence="1 2">
    <name type="scientific">Hypoxylon rubiginosum</name>
    <dbReference type="NCBI Taxonomy" id="110542"/>
    <lineage>
        <taxon>Eukaryota</taxon>
        <taxon>Fungi</taxon>
        <taxon>Dikarya</taxon>
        <taxon>Ascomycota</taxon>
        <taxon>Pezizomycotina</taxon>
        <taxon>Sordariomycetes</taxon>
        <taxon>Xylariomycetidae</taxon>
        <taxon>Xylariales</taxon>
        <taxon>Hypoxylaceae</taxon>
        <taxon>Hypoxylon</taxon>
    </lineage>
</organism>
<sequence length="180" mass="19950">MRPPFTVAAALLWATATLAAPKNSTLTEISLREENSTSTPIEAQPVAISTEPTASVAANPEVATPDSTAGIELPNPPPNCNRTWVKGPKMDDLEIYTMKACWWNLKRGLIHGWLWNMCKGTNRRFDARGWHWRTPAHCYNACDECITSSIMRGLPGAQCFTEAGPMAWCMVDYKPWDGKP</sequence>
<proteinExistence type="predicted"/>
<dbReference type="EMBL" id="MU394329">
    <property type="protein sequence ID" value="KAI6085124.1"/>
    <property type="molecule type" value="Genomic_DNA"/>
</dbReference>
<reference evidence="1 2" key="1">
    <citation type="journal article" date="2022" name="New Phytol.">
        <title>Ecological generalism drives hyperdiversity of secondary metabolite gene clusters in xylarialean endophytes.</title>
        <authorList>
            <person name="Franco M.E.E."/>
            <person name="Wisecaver J.H."/>
            <person name="Arnold A.E."/>
            <person name="Ju Y.M."/>
            <person name="Slot J.C."/>
            <person name="Ahrendt S."/>
            <person name="Moore L.P."/>
            <person name="Eastman K.E."/>
            <person name="Scott K."/>
            <person name="Konkel Z."/>
            <person name="Mondo S.J."/>
            <person name="Kuo A."/>
            <person name="Hayes R.D."/>
            <person name="Haridas S."/>
            <person name="Andreopoulos B."/>
            <person name="Riley R."/>
            <person name="LaButti K."/>
            <person name="Pangilinan J."/>
            <person name="Lipzen A."/>
            <person name="Amirebrahimi M."/>
            <person name="Yan J."/>
            <person name="Adam C."/>
            <person name="Keymanesh K."/>
            <person name="Ng V."/>
            <person name="Louie K."/>
            <person name="Northen T."/>
            <person name="Drula E."/>
            <person name="Henrissat B."/>
            <person name="Hsieh H.M."/>
            <person name="Youens-Clark K."/>
            <person name="Lutzoni F."/>
            <person name="Miadlikowska J."/>
            <person name="Eastwood D.C."/>
            <person name="Hamelin R.C."/>
            <person name="Grigoriev I.V."/>
            <person name="U'Ren J.M."/>
        </authorList>
    </citation>
    <scope>NUCLEOTIDE SEQUENCE [LARGE SCALE GENOMIC DNA]</scope>
    <source>
        <strain evidence="1 2">ER1909</strain>
    </source>
</reference>
<dbReference type="Proteomes" id="UP001497680">
    <property type="component" value="Unassembled WGS sequence"/>
</dbReference>
<evidence type="ECO:0000313" key="1">
    <source>
        <dbReference type="EMBL" id="KAI6085124.1"/>
    </source>
</evidence>
<gene>
    <name evidence="1" type="ORF">F4821DRAFT_261326</name>
</gene>
<name>A0ACC0CXJ3_9PEZI</name>
<evidence type="ECO:0000313" key="2">
    <source>
        <dbReference type="Proteomes" id="UP001497680"/>
    </source>
</evidence>
<protein>
    <submittedName>
        <fullName evidence="1">Uncharacterized protein</fullName>
    </submittedName>
</protein>